<evidence type="ECO:0000256" key="1">
    <source>
        <dbReference type="SAM" id="MobiDB-lite"/>
    </source>
</evidence>
<protein>
    <submittedName>
        <fullName evidence="2">Uncharacterized protein</fullName>
    </submittedName>
</protein>
<comment type="caution">
    <text evidence="2">The sequence shown here is derived from an EMBL/GenBank/DDBJ whole genome shotgun (WGS) entry which is preliminary data.</text>
</comment>
<keyword evidence="3" id="KW-1185">Reference proteome</keyword>
<accession>A0ABV9U851</accession>
<name>A0ABV9U851_9ACTN</name>
<reference evidence="3" key="1">
    <citation type="journal article" date="2019" name="Int. J. Syst. Evol. Microbiol.">
        <title>The Global Catalogue of Microorganisms (GCM) 10K type strain sequencing project: providing services to taxonomists for standard genome sequencing and annotation.</title>
        <authorList>
            <consortium name="The Broad Institute Genomics Platform"/>
            <consortium name="The Broad Institute Genome Sequencing Center for Infectious Disease"/>
            <person name="Wu L."/>
            <person name="Ma J."/>
        </authorList>
    </citation>
    <scope>NUCLEOTIDE SEQUENCE [LARGE SCALE GENOMIC DNA]</scope>
    <source>
        <strain evidence="3">KLKA75</strain>
    </source>
</reference>
<proteinExistence type="predicted"/>
<dbReference type="RefSeq" id="WP_378262640.1">
    <property type="nucleotide sequence ID" value="NZ_JBHSIT010000012.1"/>
</dbReference>
<gene>
    <name evidence="2" type="ORF">ACFPCY_35165</name>
</gene>
<organism evidence="2 3">
    <name type="scientific">Actinomadura gamaensis</name>
    <dbReference type="NCBI Taxonomy" id="1763541"/>
    <lineage>
        <taxon>Bacteria</taxon>
        <taxon>Bacillati</taxon>
        <taxon>Actinomycetota</taxon>
        <taxon>Actinomycetes</taxon>
        <taxon>Streptosporangiales</taxon>
        <taxon>Thermomonosporaceae</taxon>
        <taxon>Actinomadura</taxon>
    </lineage>
</organism>
<evidence type="ECO:0000313" key="2">
    <source>
        <dbReference type="EMBL" id="MFC4912586.1"/>
    </source>
</evidence>
<sequence>MKLVCTRYPELQVNLADGRTSVRFTDGVAEVEDRDQADELLQLADSHGIALADPDDVEPSPDGDKTSGSDGGAEGGEDTDSPEPDPAPVPKRGGRGRAARD</sequence>
<dbReference type="EMBL" id="JBHSIT010000012">
    <property type="protein sequence ID" value="MFC4912586.1"/>
    <property type="molecule type" value="Genomic_DNA"/>
</dbReference>
<feature type="compositionally biased region" description="Basic residues" evidence="1">
    <location>
        <begin position="92"/>
        <end position="101"/>
    </location>
</feature>
<dbReference type="Proteomes" id="UP001595872">
    <property type="component" value="Unassembled WGS sequence"/>
</dbReference>
<feature type="region of interest" description="Disordered" evidence="1">
    <location>
        <begin position="46"/>
        <end position="101"/>
    </location>
</feature>
<evidence type="ECO:0000313" key="3">
    <source>
        <dbReference type="Proteomes" id="UP001595872"/>
    </source>
</evidence>